<reference evidence="1" key="2">
    <citation type="journal article" date="2015" name="Fish Shellfish Immunol.">
        <title>Early steps in the European eel (Anguilla anguilla)-Vibrio vulnificus interaction in the gills: Role of the RtxA13 toxin.</title>
        <authorList>
            <person name="Callol A."/>
            <person name="Pajuelo D."/>
            <person name="Ebbesson L."/>
            <person name="Teles M."/>
            <person name="MacKenzie S."/>
            <person name="Amaro C."/>
        </authorList>
    </citation>
    <scope>NUCLEOTIDE SEQUENCE</scope>
</reference>
<protein>
    <submittedName>
        <fullName evidence="1">Uncharacterized protein</fullName>
    </submittedName>
</protein>
<accession>A0A0E9RPC4</accession>
<evidence type="ECO:0000313" key="1">
    <source>
        <dbReference type="EMBL" id="JAH30687.1"/>
    </source>
</evidence>
<reference evidence="1" key="1">
    <citation type="submission" date="2014-11" db="EMBL/GenBank/DDBJ databases">
        <authorList>
            <person name="Amaro Gonzalez C."/>
        </authorList>
    </citation>
    <scope>NUCLEOTIDE SEQUENCE</scope>
</reference>
<sequence>MLGDYQNHRKMQTQTCSNNQNQKIAPVYYCDVCVETYLCVTIQTLSSF</sequence>
<dbReference type="EMBL" id="GBXM01077890">
    <property type="protein sequence ID" value="JAH30687.1"/>
    <property type="molecule type" value="Transcribed_RNA"/>
</dbReference>
<name>A0A0E9RPC4_ANGAN</name>
<organism evidence="1">
    <name type="scientific">Anguilla anguilla</name>
    <name type="common">European freshwater eel</name>
    <name type="synonym">Muraena anguilla</name>
    <dbReference type="NCBI Taxonomy" id="7936"/>
    <lineage>
        <taxon>Eukaryota</taxon>
        <taxon>Metazoa</taxon>
        <taxon>Chordata</taxon>
        <taxon>Craniata</taxon>
        <taxon>Vertebrata</taxon>
        <taxon>Euteleostomi</taxon>
        <taxon>Actinopterygii</taxon>
        <taxon>Neopterygii</taxon>
        <taxon>Teleostei</taxon>
        <taxon>Anguilliformes</taxon>
        <taxon>Anguillidae</taxon>
        <taxon>Anguilla</taxon>
    </lineage>
</organism>
<proteinExistence type="predicted"/>
<dbReference type="AlphaFoldDB" id="A0A0E9RPC4"/>